<evidence type="ECO:0000256" key="1">
    <source>
        <dbReference type="ARBA" id="ARBA00022485"/>
    </source>
</evidence>
<organism evidence="10 11">
    <name type="scientific">Delftia lacustris</name>
    <dbReference type="NCBI Taxonomy" id="558537"/>
    <lineage>
        <taxon>Bacteria</taxon>
        <taxon>Pseudomonadati</taxon>
        <taxon>Pseudomonadota</taxon>
        <taxon>Betaproteobacteria</taxon>
        <taxon>Burkholderiales</taxon>
        <taxon>Comamonadaceae</taxon>
        <taxon>Delftia</taxon>
    </lineage>
</organism>
<dbReference type="GO" id="GO:0097506">
    <property type="term" value="F:deaminated base DNA N-glycosylase activity"/>
    <property type="evidence" value="ECO:0007669"/>
    <property type="project" value="UniProtKB-ARBA"/>
</dbReference>
<dbReference type="EMBL" id="CP065748">
    <property type="protein sequence ID" value="QPS79251.1"/>
    <property type="molecule type" value="Genomic_DNA"/>
</dbReference>
<feature type="domain" description="Uracil-DNA glycosylase-like" evidence="9">
    <location>
        <begin position="189"/>
        <end position="305"/>
    </location>
</feature>
<dbReference type="InterPro" id="IPR036895">
    <property type="entry name" value="Uracil-DNA_glycosylase-like_sf"/>
</dbReference>
<dbReference type="PANTHER" id="PTHR33693">
    <property type="entry name" value="TYPE-5 URACIL-DNA GLYCOSYLASE"/>
    <property type="match status" value="1"/>
</dbReference>
<dbReference type="AlphaFoldDB" id="A0A7T3DBX7"/>
<keyword evidence="1" id="KW-0004">4Fe-4S</keyword>
<feature type="region of interest" description="Disordered" evidence="8">
    <location>
        <begin position="54"/>
        <end position="80"/>
    </location>
</feature>
<name>A0A7T3DBX7_9BURK</name>
<evidence type="ECO:0000256" key="5">
    <source>
        <dbReference type="ARBA" id="ARBA00023004"/>
    </source>
</evidence>
<accession>A0A7T3DBX7</accession>
<dbReference type="InterPro" id="IPR051536">
    <property type="entry name" value="UDG_Type-4/5"/>
</dbReference>
<protein>
    <recommendedName>
        <fullName evidence="9">Uracil-DNA glycosylase-like domain-containing protein</fullName>
    </recommendedName>
</protein>
<dbReference type="Pfam" id="PF03167">
    <property type="entry name" value="UDG"/>
    <property type="match status" value="1"/>
</dbReference>
<keyword evidence="6" id="KW-0411">Iron-sulfur</keyword>
<evidence type="ECO:0000313" key="10">
    <source>
        <dbReference type="EMBL" id="QPS79251.1"/>
    </source>
</evidence>
<evidence type="ECO:0000256" key="8">
    <source>
        <dbReference type="SAM" id="MobiDB-lite"/>
    </source>
</evidence>
<dbReference type="Gene3D" id="3.40.470.10">
    <property type="entry name" value="Uracil-DNA glycosylase-like domain"/>
    <property type="match status" value="1"/>
</dbReference>
<reference evidence="10 11" key="1">
    <citation type="submission" date="2020-12" db="EMBL/GenBank/DDBJ databases">
        <title>FDA dAtabase for Regulatory Grade micrObial Sequences (FDA-ARGOS): Supporting development and validation of Infectious Disease Dx tests.</title>
        <authorList>
            <person name="Sproer C."/>
            <person name="Gronow S."/>
            <person name="Severitt S."/>
            <person name="Schroder I."/>
            <person name="Tallon L."/>
            <person name="Sadzewicz L."/>
            <person name="Zhao X."/>
            <person name="Boylan J."/>
            <person name="Ott S."/>
            <person name="Bowen H."/>
            <person name="Vavikolanu K."/>
            <person name="Mehta A."/>
            <person name="Aluvathingal J."/>
            <person name="Nadendla S."/>
            <person name="Lowell S."/>
            <person name="Myers T."/>
            <person name="Yan Y."/>
            <person name="Sichtig H."/>
        </authorList>
    </citation>
    <scope>NUCLEOTIDE SEQUENCE [LARGE SCALE GENOMIC DNA]</scope>
    <source>
        <strain evidence="10 11">FDAARGOS_890</strain>
    </source>
</reference>
<keyword evidence="4" id="KW-0378">Hydrolase</keyword>
<dbReference type="GO" id="GO:0051539">
    <property type="term" value="F:4 iron, 4 sulfur cluster binding"/>
    <property type="evidence" value="ECO:0007669"/>
    <property type="project" value="UniProtKB-KW"/>
</dbReference>
<keyword evidence="2" id="KW-0479">Metal-binding</keyword>
<evidence type="ECO:0000256" key="3">
    <source>
        <dbReference type="ARBA" id="ARBA00022763"/>
    </source>
</evidence>
<feature type="compositionally biased region" description="Pro residues" evidence="8">
    <location>
        <begin position="56"/>
        <end position="72"/>
    </location>
</feature>
<keyword evidence="5" id="KW-0408">Iron</keyword>
<evidence type="ECO:0000259" key="9">
    <source>
        <dbReference type="Pfam" id="PF03167"/>
    </source>
</evidence>
<dbReference type="SUPFAM" id="SSF52141">
    <property type="entry name" value="Uracil-DNA glycosylase-like"/>
    <property type="match status" value="1"/>
</dbReference>
<keyword evidence="7" id="KW-0234">DNA repair</keyword>
<dbReference type="GO" id="GO:0046872">
    <property type="term" value="F:metal ion binding"/>
    <property type="evidence" value="ECO:0007669"/>
    <property type="project" value="UniProtKB-KW"/>
</dbReference>
<dbReference type="InterPro" id="IPR005122">
    <property type="entry name" value="Uracil-DNA_glycosylase-like"/>
</dbReference>
<dbReference type="Proteomes" id="UP000595064">
    <property type="component" value="Chromosome"/>
</dbReference>
<evidence type="ECO:0000313" key="11">
    <source>
        <dbReference type="Proteomes" id="UP000595064"/>
    </source>
</evidence>
<evidence type="ECO:0000256" key="7">
    <source>
        <dbReference type="ARBA" id="ARBA00023204"/>
    </source>
</evidence>
<evidence type="ECO:0000256" key="4">
    <source>
        <dbReference type="ARBA" id="ARBA00022801"/>
    </source>
</evidence>
<dbReference type="PANTHER" id="PTHR33693:SF1">
    <property type="entry name" value="TYPE-4 URACIL-DNA GLYCOSYLASE"/>
    <property type="match status" value="1"/>
</dbReference>
<dbReference type="RefSeq" id="WP_016452038.1">
    <property type="nucleotide sequence ID" value="NZ_CP065748.1"/>
</dbReference>
<gene>
    <name evidence="10" type="ORF">I6G47_19755</name>
</gene>
<keyword evidence="3" id="KW-0227">DNA damage</keyword>
<evidence type="ECO:0000256" key="6">
    <source>
        <dbReference type="ARBA" id="ARBA00023014"/>
    </source>
</evidence>
<keyword evidence="11" id="KW-1185">Reference proteome</keyword>
<proteinExistence type="predicted"/>
<evidence type="ECO:0000256" key="2">
    <source>
        <dbReference type="ARBA" id="ARBA00022723"/>
    </source>
</evidence>
<sequence>MALNLDTRQRAMLHAMGITVWLPEPETAPAVLSEALAAPADAPAAAPLADPLVARPVPPPVQEAPLPAPDAPAPAASSPVAAPTPVRVQVPVQAPVQAPPPPAPVHASPAPVIPERERPPRRYVQQPVAGAPGLGWRLGPVRPVYAATPPAGDGGEGGWLILLEPPANSLPLPPARRPGPDCARTALEGDAARLLDNMLRALNLQDHPRLYSAALHRVQPPAEGQEAPEVPALQPSLEALLRDLRPACVLVLGLATARAVLGRQEALGRLRAEPHRIAGVPAVVSYDPNYLLRAPQAKAGAWADLCHAQAFVTGRQMPPGAASE</sequence>
<dbReference type="KEGG" id="dla:I6G47_19755"/>
<dbReference type="GO" id="GO:0006281">
    <property type="term" value="P:DNA repair"/>
    <property type="evidence" value="ECO:0007669"/>
    <property type="project" value="UniProtKB-KW"/>
</dbReference>